<dbReference type="RefSeq" id="WP_350353267.1">
    <property type="nucleotide sequence ID" value="NZ_CP158357.1"/>
</dbReference>
<dbReference type="AlphaFoldDB" id="A0AAU7W1B8"/>
<evidence type="ECO:0000256" key="1">
    <source>
        <dbReference type="SAM" id="Phobius"/>
    </source>
</evidence>
<organism evidence="2">
    <name type="scientific">Microbacterium sp. A8/3-1</name>
    <dbReference type="NCBI Taxonomy" id="3160749"/>
    <lineage>
        <taxon>Bacteria</taxon>
        <taxon>Bacillati</taxon>
        <taxon>Actinomycetota</taxon>
        <taxon>Actinomycetes</taxon>
        <taxon>Micrococcales</taxon>
        <taxon>Microbacteriaceae</taxon>
        <taxon>Microbacterium</taxon>
    </lineage>
</organism>
<keyword evidence="1" id="KW-0812">Transmembrane</keyword>
<protein>
    <submittedName>
        <fullName evidence="2">Uncharacterized protein</fullName>
    </submittedName>
</protein>
<gene>
    <name evidence="2" type="ORF">ABS642_10340</name>
</gene>
<accession>A0AAU7W1B8</accession>
<keyword evidence="1" id="KW-1133">Transmembrane helix</keyword>
<keyword evidence="1" id="KW-0472">Membrane</keyword>
<sequence length="118" mass="12877">MGVTGWGLSDWVLIALNVGLSVSLPIITRLKLATSARLREAVLYSKPGRIAAWTVMLSGVACLSGLLFAFFAVQYPVAWSSLLLAVGALSAGFWYASRYHRTLQQMVREHQTQVEPPA</sequence>
<feature type="transmembrane region" description="Helical" evidence="1">
    <location>
        <begin position="77"/>
        <end position="96"/>
    </location>
</feature>
<proteinExistence type="predicted"/>
<feature type="transmembrane region" description="Helical" evidence="1">
    <location>
        <begin position="50"/>
        <end position="71"/>
    </location>
</feature>
<evidence type="ECO:0000313" key="2">
    <source>
        <dbReference type="EMBL" id="XBX80465.1"/>
    </source>
</evidence>
<dbReference type="EMBL" id="CP158357">
    <property type="protein sequence ID" value="XBX80465.1"/>
    <property type="molecule type" value="Genomic_DNA"/>
</dbReference>
<reference evidence="2" key="1">
    <citation type="submission" date="2024-06" db="EMBL/GenBank/DDBJ databases">
        <title>Draft genome sequence of Microbacterium sp. strain A8/3-1, isolated from Oxytropis tragacanthoides Fisch. ex DC. Root nodules in the Altai region of Russia.</title>
        <authorList>
            <person name="Sazanova A."/>
            <person name="Guro P."/>
            <person name="Kuznetsova I."/>
            <person name="Belimov A."/>
            <person name="Safronova V."/>
        </authorList>
    </citation>
    <scope>NUCLEOTIDE SEQUENCE</scope>
    <source>
        <strain evidence="2">A8/3-1</strain>
    </source>
</reference>
<name>A0AAU7W1B8_9MICO</name>
<feature type="transmembrane region" description="Helical" evidence="1">
    <location>
        <begin position="12"/>
        <end position="30"/>
    </location>
</feature>